<comment type="caution">
    <text evidence="2">The sequence shown here is derived from an EMBL/GenBank/DDBJ whole genome shotgun (WGS) entry which is preliminary data.</text>
</comment>
<reference evidence="2 3" key="1">
    <citation type="submission" date="2024-10" db="EMBL/GenBank/DDBJ databases">
        <title>Isolation, draft genome sequencing and identification of Phyllobacterium sp. NSA23, isolated from leaf soil.</title>
        <authorList>
            <person name="Akita H."/>
        </authorList>
    </citation>
    <scope>NUCLEOTIDE SEQUENCE [LARGE SCALE GENOMIC DNA]</scope>
    <source>
        <strain evidence="2 3">NSA23</strain>
    </source>
</reference>
<dbReference type="Proteomes" id="UP001628091">
    <property type="component" value="Unassembled WGS sequence"/>
</dbReference>
<evidence type="ECO:0000313" key="3">
    <source>
        <dbReference type="Proteomes" id="UP001628091"/>
    </source>
</evidence>
<protein>
    <recommendedName>
        <fullName evidence="4">PepSY domain-containing protein</fullName>
    </recommendedName>
</protein>
<dbReference type="RefSeq" id="WP_183432906.1">
    <property type="nucleotide sequence ID" value="NZ_BAAFZP010000001.1"/>
</dbReference>
<dbReference type="EMBL" id="BAAFZP010000001">
    <property type="protein sequence ID" value="GAB1583193.1"/>
    <property type="molecule type" value="Genomic_DNA"/>
</dbReference>
<name>A0ABQ0H2P2_9HYPH</name>
<evidence type="ECO:0000256" key="1">
    <source>
        <dbReference type="SAM" id="MobiDB-lite"/>
    </source>
</evidence>
<evidence type="ECO:0000313" key="2">
    <source>
        <dbReference type="EMBL" id="GAB1583193.1"/>
    </source>
</evidence>
<sequence length="112" mass="12449">MQQLAAIMLLVTCSNDLAVCHEQPAPTVSYETVATCETELKPAIRNLAAENTRVYGKCVEVDPEIMERDAAIFWEIDANDELQITIREEHEDANPTMMAKNGPETGAIRTKN</sequence>
<proteinExistence type="predicted"/>
<feature type="region of interest" description="Disordered" evidence="1">
    <location>
        <begin position="89"/>
        <end position="112"/>
    </location>
</feature>
<accession>A0ABQ0H2P2</accession>
<keyword evidence="3" id="KW-1185">Reference proteome</keyword>
<organism evidence="2 3">
    <name type="scientific">Phyllobacterium phragmitis</name>
    <dbReference type="NCBI Taxonomy" id="2670329"/>
    <lineage>
        <taxon>Bacteria</taxon>
        <taxon>Pseudomonadati</taxon>
        <taxon>Pseudomonadota</taxon>
        <taxon>Alphaproteobacteria</taxon>
        <taxon>Hyphomicrobiales</taxon>
        <taxon>Phyllobacteriaceae</taxon>
        <taxon>Phyllobacterium</taxon>
    </lineage>
</organism>
<evidence type="ECO:0008006" key="4">
    <source>
        <dbReference type="Google" id="ProtNLM"/>
    </source>
</evidence>
<gene>
    <name evidence="2" type="ORF">PPNSA23_31360</name>
</gene>